<dbReference type="InterPro" id="IPR051131">
    <property type="entry name" value="NEK_Ser/Thr_kinase_NIMA"/>
</dbReference>
<keyword evidence="7 10" id="KW-0067">ATP-binding</keyword>
<keyword evidence="4" id="KW-0808">Transferase</keyword>
<evidence type="ECO:0000256" key="6">
    <source>
        <dbReference type="ARBA" id="ARBA00022777"/>
    </source>
</evidence>
<evidence type="ECO:0000256" key="10">
    <source>
        <dbReference type="PROSITE-ProRule" id="PRU10141"/>
    </source>
</evidence>
<evidence type="ECO:0000256" key="9">
    <source>
        <dbReference type="ARBA" id="ARBA00048679"/>
    </source>
</evidence>
<name>A0A7S3G323_9EUKA</name>
<dbReference type="Gene3D" id="1.10.510.10">
    <property type="entry name" value="Transferase(Phosphotransferase) domain 1"/>
    <property type="match status" value="1"/>
</dbReference>
<dbReference type="InterPro" id="IPR008271">
    <property type="entry name" value="Ser/Thr_kinase_AS"/>
</dbReference>
<dbReference type="AlphaFoldDB" id="A0A7S3G323"/>
<dbReference type="GO" id="GO:0005524">
    <property type="term" value="F:ATP binding"/>
    <property type="evidence" value="ECO:0007669"/>
    <property type="project" value="UniProtKB-UniRule"/>
</dbReference>
<comment type="similarity">
    <text evidence="1">Belongs to the protein kinase superfamily. NEK Ser/Thr protein kinase family. NIMA subfamily.</text>
</comment>
<evidence type="ECO:0000256" key="11">
    <source>
        <dbReference type="RuleBase" id="RU000304"/>
    </source>
</evidence>
<dbReference type="InterPro" id="IPR000719">
    <property type="entry name" value="Prot_kinase_dom"/>
</dbReference>
<evidence type="ECO:0000313" key="14">
    <source>
        <dbReference type="EMBL" id="CAE0243445.1"/>
    </source>
</evidence>
<organism evidence="14">
    <name type="scientific">Palpitomonas bilix</name>
    <dbReference type="NCBI Taxonomy" id="652834"/>
    <lineage>
        <taxon>Eukaryota</taxon>
        <taxon>Eukaryota incertae sedis</taxon>
    </lineage>
</organism>
<feature type="region of interest" description="Disordered" evidence="12">
    <location>
        <begin position="412"/>
        <end position="431"/>
    </location>
</feature>
<comment type="catalytic activity">
    <reaction evidence="9">
        <text>L-seryl-[protein] + ATP = O-phospho-L-seryl-[protein] + ADP + H(+)</text>
        <dbReference type="Rhea" id="RHEA:17989"/>
        <dbReference type="Rhea" id="RHEA-COMP:9863"/>
        <dbReference type="Rhea" id="RHEA-COMP:11604"/>
        <dbReference type="ChEBI" id="CHEBI:15378"/>
        <dbReference type="ChEBI" id="CHEBI:29999"/>
        <dbReference type="ChEBI" id="CHEBI:30616"/>
        <dbReference type="ChEBI" id="CHEBI:83421"/>
        <dbReference type="ChEBI" id="CHEBI:456216"/>
        <dbReference type="EC" id="2.7.11.1"/>
    </reaction>
</comment>
<dbReference type="Pfam" id="PF00069">
    <property type="entry name" value="Pkinase"/>
    <property type="match status" value="1"/>
</dbReference>
<keyword evidence="3 11" id="KW-0723">Serine/threonine-protein kinase</keyword>
<dbReference type="InterPro" id="IPR011009">
    <property type="entry name" value="Kinase-like_dom_sf"/>
</dbReference>
<evidence type="ECO:0000256" key="3">
    <source>
        <dbReference type="ARBA" id="ARBA00022527"/>
    </source>
</evidence>
<sequence length="458" mass="51907">MQSQQQRPSRLSDFQVLRQVGKGSYGSVYQVERKSDKKIYALKKVKLRNMSQKEKENSFNEIRCLASMKHRNILGYYDAFMDGDENLCIITEFVNGGDLETRIKKLAQAKSFFSENDIWNIFIQMCDGVKALHSWNIIHRDLKCANVFLDADGTIRLGDFGVSKVLSKEKWAKTQIGTPYYVSPEMWKNRPYDMKSDIWSLGCILYEMTALHPPFRANDVNSLARKAMGGMYPQIPYRYSSDLAATIKKLLDTNPSSRPNIDDVLGLPVIKKQRERMALERTKEESRKTEMLATIVVPRDNRMAKKIELPGPRYEDENSMTPMKAELPPVGPGRSNYSGNEKRPPLSKISENEAVPSAAQQAAKNILSPPQVPPPSQYSRAGVAPRSSSAQYGNFYSDQSSQGRRGVVPVKETYGQRSVSEPTGYVSNRPSALPYGYPEAGSMYDRARQYSHMHHFKL</sequence>
<dbReference type="PROSITE" id="PS50011">
    <property type="entry name" value="PROTEIN_KINASE_DOM"/>
    <property type="match status" value="1"/>
</dbReference>
<feature type="region of interest" description="Disordered" evidence="12">
    <location>
        <begin position="311"/>
        <end position="407"/>
    </location>
</feature>
<evidence type="ECO:0000259" key="13">
    <source>
        <dbReference type="PROSITE" id="PS50011"/>
    </source>
</evidence>
<dbReference type="CDD" id="cd08215">
    <property type="entry name" value="STKc_Nek"/>
    <property type="match status" value="1"/>
</dbReference>
<dbReference type="Gene3D" id="3.30.200.20">
    <property type="entry name" value="Phosphorylase Kinase, domain 1"/>
    <property type="match status" value="1"/>
</dbReference>
<dbReference type="PANTHER" id="PTHR44899:SF6">
    <property type="entry name" value="SERINE_THREONINE PROTEIN KINASE"/>
    <property type="match status" value="1"/>
</dbReference>
<feature type="domain" description="Protein kinase" evidence="13">
    <location>
        <begin position="14"/>
        <end position="270"/>
    </location>
</feature>
<dbReference type="EC" id="2.7.11.1" evidence="2"/>
<dbReference type="SUPFAM" id="SSF56112">
    <property type="entry name" value="Protein kinase-like (PK-like)"/>
    <property type="match status" value="1"/>
</dbReference>
<accession>A0A7S3G323</accession>
<gene>
    <name evidence="14" type="ORF">PBIL07802_LOCUS5613</name>
</gene>
<feature type="compositionally biased region" description="Polar residues" evidence="12">
    <location>
        <begin position="386"/>
        <end position="403"/>
    </location>
</feature>
<evidence type="ECO:0000256" key="5">
    <source>
        <dbReference type="ARBA" id="ARBA00022741"/>
    </source>
</evidence>
<dbReference type="SMART" id="SM00220">
    <property type="entry name" value="S_TKc"/>
    <property type="match status" value="1"/>
</dbReference>
<keyword evidence="6" id="KW-0418">Kinase</keyword>
<dbReference type="PROSITE" id="PS00108">
    <property type="entry name" value="PROTEIN_KINASE_ST"/>
    <property type="match status" value="1"/>
</dbReference>
<evidence type="ECO:0000256" key="12">
    <source>
        <dbReference type="SAM" id="MobiDB-lite"/>
    </source>
</evidence>
<dbReference type="GO" id="GO:0004674">
    <property type="term" value="F:protein serine/threonine kinase activity"/>
    <property type="evidence" value="ECO:0007669"/>
    <property type="project" value="UniProtKB-KW"/>
</dbReference>
<dbReference type="PANTHER" id="PTHR44899">
    <property type="entry name" value="CAMK FAMILY PROTEIN KINASE"/>
    <property type="match status" value="1"/>
</dbReference>
<evidence type="ECO:0000256" key="4">
    <source>
        <dbReference type="ARBA" id="ARBA00022679"/>
    </source>
</evidence>
<dbReference type="EMBL" id="HBIB01008996">
    <property type="protein sequence ID" value="CAE0243445.1"/>
    <property type="molecule type" value="Transcribed_RNA"/>
</dbReference>
<keyword evidence="5 10" id="KW-0547">Nucleotide-binding</keyword>
<evidence type="ECO:0000256" key="1">
    <source>
        <dbReference type="ARBA" id="ARBA00010886"/>
    </source>
</evidence>
<reference evidence="14" key="1">
    <citation type="submission" date="2021-01" db="EMBL/GenBank/DDBJ databases">
        <authorList>
            <person name="Corre E."/>
            <person name="Pelletier E."/>
            <person name="Niang G."/>
            <person name="Scheremetjew M."/>
            <person name="Finn R."/>
            <person name="Kale V."/>
            <person name="Holt S."/>
            <person name="Cochrane G."/>
            <person name="Meng A."/>
            <person name="Brown T."/>
            <person name="Cohen L."/>
        </authorList>
    </citation>
    <scope>NUCLEOTIDE SEQUENCE</scope>
    <source>
        <strain evidence="14">NIES-2562</strain>
    </source>
</reference>
<evidence type="ECO:0000256" key="8">
    <source>
        <dbReference type="ARBA" id="ARBA00047899"/>
    </source>
</evidence>
<dbReference type="PROSITE" id="PS00107">
    <property type="entry name" value="PROTEIN_KINASE_ATP"/>
    <property type="match status" value="1"/>
</dbReference>
<evidence type="ECO:0000256" key="2">
    <source>
        <dbReference type="ARBA" id="ARBA00012513"/>
    </source>
</evidence>
<comment type="catalytic activity">
    <reaction evidence="8">
        <text>L-threonyl-[protein] + ATP = O-phospho-L-threonyl-[protein] + ADP + H(+)</text>
        <dbReference type="Rhea" id="RHEA:46608"/>
        <dbReference type="Rhea" id="RHEA-COMP:11060"/>
        <dbReference type="Rhea" id="RHEA-COMP:11605"/>
        <dbReference type="ChEBI" id="CHEBI:15378"/>
        <dbReference type="ChEBI" id="CHEBI:30013"/>
        <dbReference type="ChEBI" id="CHEBI:30616"/>
        <dbReference type="ChEBI" id="CHEBI:61977"/>
        <dbReference type="ChEBI" id="CHEBI:456216"/>
        <dbReference type="EC" id="2.7.11.1"/>
    </reaction>
</comment>
<proteinExistence type="inferred from homology"/>
<feature type="compositionally biased region" description="Polar residues" evidence="12">
    <location>
        <begin position="415"/>
        <end position="430"/>
    </location>
</feature>
<protein>
    <recommendedName>
        <fullName evidence="2">non-specific serine/threonine protein kinase</fullName>
        <ecNumber evidence="2">2.7.11.1</ecNumber>
    </recommendedName>
</protein>
<evidence type="ECO:0000256" key="7">
    <source>
        <dbReference type="ARBA" id="ARBA00022840"/>
    </source>
</evidence>
<dbReference type="FunFam" id="3.30.200.20:FF:000097">
    <property type="entry name" value="Probable serine/threonine-protein kinase nek1"/>
    <property type="match status" value="1"/>
</dbReference>
<dbReference type="InterPro" id="IPR017441">
    <property type="entry name" value="Protein_kinase_ATP_BS"/>
</dbReference>
<feature type="binding site" evidence="10">
    <location>
        <position position="43"/>
    </location>
    <ligand>
        <name>ATP</name>
        <dbReference type="ChEBI" id="CHEBI:30616"/>
    </ligand>
</feature>